<dbReference type="PANTHER" id="PTHR48492:SF1">
    <property type="entry name" value="INTERLEUKIN-7"/>
    <property type="match status" value="1"/>
</dbReference>
<protein>
    <recommendedName>
        <fullName evidence="3">Interleukin-7</fullName>
    </recommendedName>
</protein>
<evidence type="ECO:0000256" key="6">
    <source>
        <dbReference type="ARBA" id="ARBA00022729"/>
    </source>
</evidence>
<dbReference type="InParanoid" id="A0A6P7Z7D1"/>
<dbReference type="Gene3D" id="1.20.1250.50">
    <property type="match status" value="1"/>
</dbReference>
<dbReference type="RefSeq" id="XP_030071639.1">
    <property type="nucleotide sequence ID" value="XM_030215779.1"/>
</dbReference>
<reference evidence="12" key="1">
    <citation type="submission" date="2025-08" db="UniProtKB">
        <authorList>
            <consortium name="RefSeq"/>
        </authorList>
    </citation>
    <scope>IDENTIFICATION</scope>
</reference>
<dbReference type="GO" id="GO:0006955">
    <property type="term" value="P:immune response"/>
    <property type="evidence" value="ECO:0007669"/>
    <property type="project" value="InterPro"/>
</dbReference>
<evidence type="ECO:0000256" key="4">
    <source>
        <dbReference type="ARBA" id="ARBA00022514"/>
    </source>
</evidence>
<sequence>MLNVFFRYIFGIPSLMLVLLPSTSPACERRNMTVILENYKNIIQREIDHLENLFNKNCCKSEERKSQSMLYACNDTMEISSLCQIECALQKQAKAIHRNFRCLVYRMSQSLSATLECRCRNAHQKREKAVETKERKKTSKQTEECKTISQPSGEKKCTRALCKLMKTISSFRSCWNKLAYLSSNRTLLENIC</sequence>
<keyword evidence="8" id="KW-1015">Disulfide bond</keyword>
<dbReference type="PANTHER" id="PTHR48492">
    <property type="entry name" value="INTERLEUKIN-7"/>
    <property type="match status" value="1"/>
</dbReference>
<comment type="similarity">
    <text evidence="2">Belongs to the IL-7/IL-9 family.</text>
</comment>
<comment type="subcellular location">
    <subcellularLocation>
        <location evidence="1">Secreted</location>
    </subcellularLocation>
</comment>
<dbReference type="GO" id="GO:0005125">
    <property type="term" value="F:cytokine activity"/>
    <property type="evidence" value="ECO:0007669"/>
    <property type="project" value="UniProtKB-KW"/>
</dbReference>
<gene>
    <name evidence="12" type="primary">IL7</name>
</gene>
<dbReference type="OrthoDB" id="9829887at2759"/>
<evidence type="ECO:0000256" key="9">
    <source>
        <dbReference type="ARBA" id="ARBA00023180"/>
    </source>
</evidence>
<accession>A0A6P7Z7D1</accession>
<dbReference type="InterPro" id="IPR001181">
    <property type="entry name" value="IL-7"/>
</dbReference>
<evidence type="ECO:0000256" key="7">
    <source>
        <dbReference type="ARBA" id="ARBA00023030"/>
    </source>
</evidence>
<dbReference type="AlphaFoldDB" id="A0A6P7Z7D1"/>
<dbReference type="PRINTS" id="PR00435">
    <property type="entry name" value="INTERLEUKIN7"/>
</dbReference>
<dbReference type="CTD" id="3574"/>
<dbReference type="InterPro" id="IPR038325">
    <property type="entry name" value="IL7_sf"/>
</dbReference>
<keyword evidence="7" id="KW-0339">Growth factor</keyword>
<organism evidence="11 12">
    <name type="scientific">Microcaecilia unicolor</name>
    <dbReference type="NCBI Taxonomy" id="1415580"/>
    <lineage>
        <taxon>Eukaryota</taxon>
        <taxon>Metazoa</taxon>
        <taxon>Chordata</taxon>
        <taxon>Craniata</taxon>
        <taxon>Vertebrata</taxon>
        <taxon>Euteleostomi</taxon>
        <taxon>Amphibia</taxon>
        <taxon>Gymnophiona</taxon>
        <taxon>Siphonopidae</taxon>
        <taxon>Microcaecilia</taxon>
    </lineage>
</organism>
<dbReference type="GeneID" id="115478443"/>
<evidence type="ECO:0000256" key="3">
    <source>
        <dbReference type="ARBA" id="ARBA00019460"/>
    </source>
</evidence>
<evidence type="ECO:0000313" key="12">
    <source>
        <dbReference type="RefSeq" id="XP_030071639.1"/>
    </source>
</evidence>
<keyword evidence="5" id="KW-0964">Secreted</keyword>
<evidence type="ECO:0000256" key="5">
    <source>
        <dbReference type="ARBA" id="ARBA00022525"/>
    </source>
</evidence>
<keyword evidence="6 10" id="KW-0732">Signal</keyword>
<keyword evidence="11" id="KW-1185">Reference proteome</keyword>
<dbReference type="Proteomes" id="UP000515156">
    <property type="component" value="Chromosome 1"/>
</dbReference>
<name>A0A6P7Z7D1_9AMPH</name>
<evidence type="ECO:0000256" key="1">
    <source>
        <dbReference type="ARBA" id="ARBA00004613"/>
    </source>
</evidence>
<evidence type="ECO:0000256" key="8">
    <source>
        <dbReference type="ARBA" id="ARBA00023157"/>
    </source>
</evidence>
<dbReference type="GO" id="GO:0005615">
    <property type="term" value="C:extracellular space"/>
    <property type="evidence" value="ECO:0007669"/>
    <property type="project" value="UniProtKB-KW"/>
</dbReference>
<keyword evidence="4" id="KW-0202">Cytokine</keyword>
<dbReference type="KEGG" id="muo:115478443"/>
<feature type="chain" id="PRO_5027821606" description="Interleukin-7" evidence="10">
    <location>
        <begin position="26"/>
        <end position="192"/>
    </location>
</feature>
<proteinExistence type="inferred from homology"/>
<evidence type="ECO:0000256" key="10">
    <source>
        <dbReference type="SAM" id="SignalP"/>
    </source>
</evidence>
<dbReference type="GO" id="GO:0005139">
    <property type="term" value="F:interleukin-7 receptor binding"/>
    <property type="evidence" value="ECO:0007669"/>
    <property type="project" value="InterPro"/>
</dbReference>
<evidence type="ECO:0000256" key="2">
    <source>
        <dbReference type="ARBA" id="ARBA00007621"/>
    </source>
</evidence>
<evidence type="ECO:0000313" key="11">
    <source>
        <dbReference type="Proteomes" id="UP000515156"/>
    </source>
</evidence>
<keyword evidence="9" id="KW-0325">Glycoprotein</keyword>
<dbReference type="FunCoup" id="A0A6P7Z7D1">
    <property type="interactions" value="610"/>
</dbReference>
<dbReference type="GO" id="GO:0008083">
    <property type="term" value="F:growth factor activity"/>
    <property type="evidence" value="ECO:0007669"/>
    <property type="project" value="UniProtKB-KW"/>
</dbReference>
<feature type="signal peptide" evidence="10">
    <location>
        <begin position="1"/>
        <end position="25"/>
    </location>
</feature>